<dbReference type="EMBL" id="JACARF010000005">
    <property type="protein sequence ID" value="NWE74938.1"/>
    <property type="molecule type" value="Genomic_DNA"/>
</dbReference>
<protein>
    <submittedName>
        <fullName evidence="1">Uncharacterized protein</fullName>
    </submittedName>
</protein>
<organism evidence="1 2">
    <name type="scientific">Pseudomonas yamanorum</name>
    <dbReference type="NCBI Taxonomy" id="515393"/>
    <lineage>
        <taxon>Bacteria</taxon>
        <taxon>Pseudomonadati</taxon>
        <taxon>Pseudomonadota</taxon>
        <taxon>Gammaproteobacteria</taxon>
        <taxon>Pseudomonadales</taxon>
        <taxon>Pseudomonadaceae</taxon>
        <taxon>Pseudomonas</taxon>
    </lineage>
</organism>
<name>A0A7Y8K3M9_9PSED</name>
<evidence type="ECO:0000313" key="1">
    <source>
        <dbReference type="EMBL" id="NWE74938.1"/>
    </source>
</evidence>
<sequence length="164" mass="17944">MNLVEEALEAELPKLAMDFFVVFSRFECALKRSGTYAVGSVDRVAPDWDGFSRDLGPDFLNDVIAQGIAPVLIGNPPKKQVRLANGALGWKDVGAVDSTDDLFLAIRRARNNLVHGGKYQDGGAGHVDFVEGSERNDALLGQALAVMAFALKTRPDIHILFRRY</sequence>
<accession>A0A7Y8K3M9</accession>
<reference evidence="1 2" key="1">
    <citation type="submission" date="2020-04" db="EMBL/GenBank/DDBJ databases">
        <title>Molecular characterization of pseudomonads from Agaricus bisporus reveal novel blotch 2 pathogens in Western Europe.</title>
        <authorList>
            <person name="Taparia T."/>
            <person name="Krijger M."/>
            <person name="Haynes E."/>
            <person name="Elpinstone J.G."/>
            <person name="Noble R."/>
            <person name="Van Der Wolf J."/>
        </authorList>
    </citation>
    <scope>NUCLEOTIDE SEQUENCE [LARGE SCALE GENOMIC DNA]</scope>
    <source>
        <strain evidence="1 2">IPO3781</strain>
    </source>
</reference>
<dbReference type="RefSeq" id="WP_177112894.1">
    <property type="nucleotide sequence ID" value="NZ_JACARF010000005.1"/>
</dbReference>
<dbReference type="AlphaFoldDB" id="A0A7Y8K3M9"/>
<proteinExistence type="predicted"/>
<comment type="caution">
    <text evidence="1">The sequence shown here is derived from an EMBL/GenBank/DDBJ whole genome shotgun (WGS) entry which is preliminary data.</text>
</comment>
<dbReference type="Proteomes" id="UP000537188">
    <property type="component" value="Unassembled WGS sequence"/>
</dbReference>
<gene>
    <name evidence="1" type="ORF">HX828_05170</name>
</gene>
<evidence type="ECO:0000313" key="2">
    <source>
        <dbReference type="Proteomes" id="UP000537188"/>
    </source>
</evidence>